<dbReference type="GO" id="GO:0016020">
    <property type="term" value="C:membrane"/>
    <property type="evidence" value="ECO:0007669"/>
    <property type="project" value="UniProtKB-SubCell"/>
</dbReference>
<feature type="transmembrane region" description="Helical" evidence="7">
    <location>
        <begin position="516"/>
        <end position="536"/>
    </location>
</feature>
<dbReference type="EMBL" id="HE681720">
    <property type="protein sequence ID" value="CCG22826.1"/>
    <property type="molecule type" value="Genomic_DNA"/>
</dbReference>
<dbReference type="Pfam" id="PF01554">
    <property type="entry name" value="MatE"/>
    <property type="match status" value="2"/>
</dbReference>
<comment type="similarity">
    <text evidence="2">Belongs to the multi antimicrobial extrusion (MATE) (TC 2.A.66.1) family.</text>
</comment>
<keyword evidence="3 7" id="KW-0812">Transmembrane</keyword>
<feature type="transmembrane region" description="Helical" evidence="7">
    <location>
        <begin position="287"/>
        <end position="315"/>
    </location>
</feature>
<dbReference type="PANTHER" id="PTHR11206">
    <property type="entry name" value="MULTIDRUG RESISTANCE PROTEIN"/>
    <property type="match status" value="1"/>
</dbReference>
<comment type="subcellular location">
    <subcellularLocation>
        <location evidence="1">Membrane</location>
        <topology evidence="1">Multi-pass membrane protein</topology>
    </subcellularLocation>
</comment>
<feature type="transmembrane region" description="Helical" evidence="7">
    <location>
        <begin position="112"/>
        <end position="138"/>
    </location>
</feature>
<evidence type="ECO:0000256" key="5">
    <source>
        <dbReference type="ARBA" id="ARBA00023136"/>
    </source>
</evidence>
<dbReference type="KEGG" id="cot:CORT_0B11270"/>
<evidence type="ECO:0000256" key="1">
    <source>
        <dbReference type="ARBA" id="ARBA00004141"/>
    </source>
</evidence>
<dbReference type="InterPro" id="IPR002528">
    <property type="entry name" value="MATE_fam"/>
</dbReference>
<dbReference type="AlphaFoldDB" id="H8X2A4"/>
<accession>H8X2A4</accession>
<gene>
    <name evidence="8" type="ORF">CORT_0B11270</name>
</gene>
<feature type="region of interest" description="Disordered" evidence="6">
    <location>
        <begin position="42"/>
        <end position="73"/>
    </location>
</feature>
<dbReference type="eggNOG" id="KOG1347">
    <property type="taxonomic scope" value="Eukaryota"/>
</dbReference>
<proteinExistence type="inferred from homology"/>
<evidence type="ECO:0000256" key="7">
    <source>
        <dbReference type="SAM" id="Phobius"/>
    </source>
</evidence>
<dbReference type="GO" id="GO:0042910">
    <property type="term" value="F:xenobiotic transmembrane transporter activity"/>
    <property type="evidence" value="ECO:0007669"/>
    <property type="project" value="InterPro"/>
</dbReference>
<name>H8X2A4_CANO9</name>
<dbReference type="GO" id="GO:0015297">
    <property type="term" value="F:antiporter activity"/>
    <property type="evidence" value="ECO:0007669"/>
    <property type="project" value="InterPro"/>
</dbReference>
<dbReference type="Proteomes" id="UP000005018">
    <property type="component" value="Chromosome 2"/>
</dbReference>
<evidence type="ECO:0000256" key="4">
    <source>
        <dbReference type="ARBA" id="ARBA00022989"/>
    </source>
</evidence>
<reference evidence="8 9" key="1">
    <citation type="journal article" date="2012" name="PLoS ONE">
        <title>Sequence and analysis of the genome of the pathogenic yeast Candida orthopsilosis.</title>
        <authorList>
            <person name="Riccombeni A."/>
            <person name="Vidanes G."/>
            <person name="Proux-Wera E."/>
            <person name="Wolfe K.H."/>
            <person name="Butler G."/>
        </authorList>
    </citation>
    <scope>NUCLEOTIDE SEQUENCE [LARGE SCALE GENOMIC DNA]</scope>
    <source>
        <strain evidence="8 9">Co 90-125</strain>
    </source>
</reference>
<organism evidence="8 9">
    <name type="scientific">Candida orthopsilosis (strain 90-125)</name>
    <name type="common">Yeast</name>
    <dbReference type="NCBI Taxonomy" id="1136231"/>
    <lineage>
        <taxon>Eukaryota</taxon>
        <taxon>Fungi</taxon>
        <taxon>Dikarya</taxon>
        <taxon>Ascomycota</taxon>
        <taxon>Saccharomycotina</taxon>
        <taxon>Pichiomycetes</taxon>
        <taxon>Debaryomycetaceae</taxon>
        <taxon>Candida/Lodderomyces clade</taxon>
        <taxon>Candida</taxon>
    </lineage>
</organism>
<feature type="transmembrane region" description="Helical" evidence="7">
    <location>
        <begin position="490"/>
        <end position="510"/>
    </location>
</feature>
<dbReference type="HOGENOM" id="CLU_012893_1_2_1"/>
<feature type="transmembrane region" description="Helical" evidence="7">
    <location>
        <begin position="191"/>
        <end position="210"/>
    </location>
</feature>
<dbReference type="GeneID" id="14539082"/>
<evidence type="ECO:0000313" key="8">
    <source>
        <dbReference type="EMBL" id="CCG22826.1"/>
    </source>
</evidence>
<evidence type="ECO:0000256" key="6">
    <source>
        <dbReference type="SAM" id="MobiDB-lite"/>
    </source>
</evidence>
<evidence type="ECO:0000256" key="2">
    <source>
        <dbReference type="ARBA" id="ARBA00010199"/>
    </source>
</evidence>
<feature type="transmembrane region" description="Helical" evidence="7">
    <location>
        <begin position="383"/>
        <end position="406"/>
    </location>
</feature>
<sequence length="577" mass="63765">MHNENTPLIHHDRRLSHISEVDENEVVSYVRQKRQSIVSAKNDMPRPMNNLHHEASPTALHPHGSHGEDFRSLSPQVSHSTVISQTISEILLHHTDDIGPEPKTSLLRETRLLLKFAVPIVITFLLQYSLTFASVLSVGRLGSTELAAVSLSSMTANISGYAIIQGVSTCLDTLCAQAFGRKEFNQVGIAFVRCNYLLLLCCIPTVLIWTNSNTILGLIVQEQPDLCELASKYLKVLSIGLPGFVLFENAKHFLQCQGIFHASTYVLAFCAPVNAILNYMLVWDQHLGVGFIGAPISVVITNWLMCGLLYGYIFFVDGYQCWPKQHLFNKVFFSNWSRMIRLSIPGVFMVEAEWLAFEIITFQAAKLGTTTLAAQSIVSTTLVVLYQIPFGMSVVCSTRIAWYIGAASGYAAKLATKASIFTSIVFGFINCVIILTFRHSLAKLYTKEQDVIEVAAKVLIVGAAYQISDFISCSTGGVLRGQGRQYIGGVLNLVGYYLIALPCAYYFAFICKLELIGLWYGMIIALLVVSFSQLYFTVTSNWDKIIDECVSEGIADEGNLTIDAHSLLPSMSSTIVV</sequence>
<keyword evidence="5 7" id="KW-0472">Membrane</keyword>
<dbReference type="OrthoDB" id="2126698at2759"/>
<feature type="transmembrane region" description="Helical" evidence="7">
    <location>
        <begin position="418"/>
        <end position="437"/>
    </location>
</feature>
<dbReference type="NCBIfam" id="TIGR00797">
    <property type="entry name" value="matE"/>
    <property type="match status" value="1"/>
</dbReference>
<keyword evidence="4 7" id="KW-1133">Transmembrane helix</keyword>
<evidence type="ECO:0000313" key="9">
    <source>
        <dbReference type="Proteomes" id="UP000005018"/>
    </source>
</evidence>
<keyword evidence="9" id="KW-1185">Reference proteome</keyword>
<feature type="transmembrane region" description="Helical" evidence="7">
    <location>
        <begin position="259"/>
        <end position="281"/>
    </location>
</feature>
<evidence type="ECO:0000256" key="3">
    <source>
        <dbReference type="ARBA" id="ARBA00022692"/>
    </source>
</evidence>
<dbReference type="RefSeq" id="XP_003868260.1">
    <property type="nucleotide sequence ID" value="XM_003868212.1"/>
</dbReference>
<dbReference type="InterPro" id="IPR045069">
    <property type="entry name" value="MATE_euk"/>
</dbReference>
<dbReference type="CDD" id="cd13132">
    <property type="entry name" value="MATE_eukaryotic"/>
    <property type="match status" value="1"/>
</dbReference>
<protein>
    <submittedName>
        <fullName evidence="8">Uncharacterized protein</fullName>
    </submittedName>
</protein>
<dbReference type="GO" id="GO:1990961">
    <property type="term" value="P:xenobiotic detoxification by transmembrane export across the plasma membrane"/>
    <property type="evidence" value="ECO:0007669"/>
    <property type="project" value="InterPro"/>
</dbReference>